<keyword evidence="2" id="KW-0645">Protease</keyword>
<dbReference type="PANTHER" id="PTHR47053">
    <property type="entry name" value="MUREIN DD-ENDOPEPTIDASE MEPH-RELATED"/>
    <property type="match status" value="1"/>
</dbReference>
<evidence type="ECO:0000313" key="7">
    <source>
        <dbReference type="EMBL" id="MDZ5472992.1"/>
    </source>
</evidence>
<evidence type="ECO:0000256" key="2">
    <source>
        <dbReference type="ARBA" id="ARBA00022670"/>
    </source>
</evidence>
<feature type="signal peptide" evidence="5">
    <location>
        <begin position="1"/>
        <end position="20"/>
    </location>
</feature>
<evidence type="ECO:0000256" key="5">
    <source>
        <dbReference type="SAM" id="SignalP"/>
    </source>
</evidence>
<sequence>MKKGLVTTSLALALTFSSVAIPSIPAFNVTEASAATVVNPYNNQTAVNAKADQLIQTAKSLIGQATYSNTEYKPTYPYKFSCATFLMYIFEKNGVDLATYNENYMLEQGVYVPRDQLQKGDLVFFDANKTNTDPSDHVAMYIGDNKVIHMADPQQNIVISDMSSKPYYTTNYVTARRVLPSLLAANPATKGDKIVDSSYELMKKAVIGSTNNPSTNQFTRNGYINHVYQTNGVTLGTTSTTELMKKGTTVSKTNLKKGDLVFFSSTIGSTTPSLVGIYAGDHRIIVPSTGKVLTRVLFVDYYKQRFITAKRVFTESTTTTTTTQPTTTTQATTQDKIASFATNLTGKAKFGYTYNESTLTFTGAGFTYYVFKQYGIDLKTKMASAQSSIGTAVSKANLKKGDLVYFSTNNLGTTITHAGVYVGDNKVVHLSPTTKGVVTEDLSSTWAQKNYVTARRAL</sequence>
<dbReference type="EMBL" id="JAXOFX010000010">
    <property type="protein sequence ID" value="MDZ5472992.1"/>
    <property type="molecule type" value="Genomic_DNA"/>
</dbReference>
<evidence type="ECO:0000259" key="6">
    <source>
        <dbReference type="PROSITE" id="PS51935"/>
    </source>
</evidence>
<proteinExistence type="inferred from homology"/>
<dbReference type="InterPro" id="IPR038765">
    <property type="entry name" value="Papain-like_cys_pep_sf"/>
</dbReference>
<keyword evidence="4" id="KW-0788">Thiol protease</keyword>
<protein>
    <submittedName>
        <fullName evidence="7">NlpC/P60 family protein</fullName>
    </submittedName>
</protein>
<evidence type="ECO:0000256" key="4">
    <source>
        <dbReference type="ARBA" id="ARBA00022807"/>
    </source>
</evidence>
<keyword evidence="8" id="KW-1185">Reference proteome</keyword>
<reference evidence="7 8" key="1">
    <citation type="submission" date="2023-11" db="EMBL/GenBank/DDBJ databases">
        <title>Bacillus jintuensis, isolated from a mudflat on the Beibu Gulf coast.</title>
        <authorList>
            <person name="Li M."/>
        </authorList>
    </citation>
    <scope>NUCLEOTIDE SEQUENCE [LARGE SCALE GENOMIC DNA]</scope>
    <source>
        <strain evidence="7 8">31A1R</strain>
    </source>
</reference>
<feature type="domain" description="NlpC/P60" evidence="6">
    <location>
        <begin position="188"/>
        <end position="313"/>
    </location>
</feature>
<name>A0ABU5J0Q9_9BACI</name>
<accession>A0ABU5J0Q9</accession>
<gene>
    <name evidence="7" type="ORF">SM124_14840</name>
</gene>
<comment type="similarity">
    <text evidence="1">Belongs to the peptidase C40 family.</text>
</comment>
<dbReference type="InterPro" id="IPR000064">
    <property type="entry name" value="NLP_P60_dom"/>
</dbReference>
<dbReference type="PANTHER" id="PTHR47053:SF1">
    <property type="entry name" value="MUREIN DD-ENDOPEPTIDASE MEPH-RELATED"/>
    <property type="match status" value="1"/>
</dbReference>
<dbReference type="InterPro" id="IPR051202">
    <property type="entry name" value="Peptidase_C40"/>
</dbReference>
<evidence type="ECO:0000256" key="3">
    <source>
        <dbReference type="ARBA" id="ARBA00022801"/>
    </source>
</evidence>
<dbReference type="PROSITE" id="PS51935">
    <property type="entry name" value="NLPC_P60"/>
    <property type="match status" value="3"/>
</dbReference>
<keyword evidence="3" id="KW-0378">Hydrolase</keyword>
<dbReference type="RefSeq" id="WP_322447294.1">
    <property type="nucleotide sequence ID" value="NZ_JAXOFX010000010.1"/>
</dbReference>
<organism evidence="7 8">
    <name type="scientific">Robertmurraya mangrovi</name>
    <dbReference type="NCBI Taxonomy" id="3098077"/>
    <lineage>
        <taxon>Bacteria</taxon>
        <taxon>Bacillati</taxon>
        <taxon>Bacillota</taxon>
        <taxon>Bacilli</taxon>
        <taxon>Bacillales</taxon>
        <taxon>Bacillaceae</taxon>
        <taxon>Robertmurraya</taxon>
    </lineage>
</organism>
<evidence type="ECO:0000313" key="8">
    <source>
        <dbReference type="Proteomes" id="UP001290455"/>
    </source>
</evidence>
<feature type="domain" description="NlpC/P60" evidence="6">
    <location>
        <begin position="331"/>
        <end position="458"/>
    </location>
</feature>
<comment type="caution">
    <text evidence="7">The sequence shown here is derived from an EMBL/GenBank/DDBJ whole genome shotgun (WGS) entry which is preliminary data.</text>
</comment>
<keyword evidence="5" id="KW-0732">Signal</keyword>
<feature type="domain" description="NlpC/P60" evidence="6">
    <location>
        <begin position="48"/>
        <end position="179"/>
    </location>
</feature>
<dbReference type="SUPFAM" id="SSF54001">
    <property type="entry name" value="Cysteine proteinases"/>
    <property type="match status" value="3"/>
</dbReference>
<evidence type="ECO:0000256" key="1">
    <source>
        <dbReference type="ARBA" id="ARBA00007074"/>
    </source>
</evidence>
<dbReference type="Gene3D" id="3.90.1720.10">
    <property type="entry name" value="endopeptidase domain like (from Nostoc punctiforme)"/>
    <property type="match status" value="3"/>
</dbReference>
<feature type="chain" id="PRO_5045411853" evidence="5">
    <location>
        <begin position="21"/>
        <end position="458"/>
    </location>
</feature>
<dbReference type="Pfam" id="PF00877">
    <property type="entry name" value="NLPC_P60"/>
    <property type="match status" value="3"/>
</dbReference>
<dbReference type="Proteomes" id="UP001290455">
    <property type="component" value="Unassembled WGS sequence"/>
</dbReference>